<evidence type="ECO:0000259" key="6">
    <source>
        <dbReference type="Pfam" id="PF01782"/>
    </source>
</evidence>
<keyword evidence="9" id="KW-1185">Reference proteome</keyword>
<reference evidence="8 9" key="1">
    <citation type="submission" date="2019-06" db="EMBL/GenBank/DDBJ databases">
        <title>Whole genome shotgun sequence of Halomonas halmophila NBRC 15537.</title>
        <authorList>
            <person name="Hosoyama A."/>
            <person name="Uohara A."/>
            <person name="Ohji S."/>
            <person name="Ichikawa N."/>
        </authorList>
    </citation>
    <scope>NUCLEOTIDE SEQUENCE [LARGE SCALE GENOMIC DNA]</scope>
    <source>
        <strain evidence="8 9">NBRC 15537</strain>
    </source>
</reference>
<dbReference type="EMBL" id="BJOC01000045">
    <property type="protein sequence ID" value="GED23702.1"/>
    <property type="molecule type" value="Genomic_DNA"/>
</dbReference>
<keyword evidence="4 5" id="KW-0143">Chaperone</keyword>
<evidence type="ECO:0000259" key="7">
    <source>
        <dbReference type="Pfam" id="PF24986"/>
    </source>
</evidence>
<feature type="domain" description="RimM N-terminal" evidence="6">
    <location>
        <begin position="23"/>
        <end position="101"/>
    </location>
</feature>
<accession>A0A4Y4F0C9</accession>
<dbReference type="InterPro" id="IPR036976">
    <property type="entry name" value="RimM_N_sf"/>
</dbReference>
<dbReference type="AlphaFoldDB" id="A0A4Y4F0C9"/>
<comment type="function">
    <text evidence="5">An accessory protein needed during the final step in the assembly of 30S ribosomal subunit, possibly for assembly of the head region. Essential for efficient processing of 16S rRNA. May be needed both before and after RbfA during the maturation of 16S rRNA. It has affinity for free ribosomal 30S subunits but not for 70S ribosomes.</text>
</comment>
<keyword evidence="3 5" id="KW-0698">rRNA processing</keyword>
<dbReference type="InterPro" id="IPR056792">
    <property type="entry name" value="PRC_RimM"/>
</dbReference>
<dbReference type="Pfam" id="PF24986">
    <property type="entry name" value="PRC_RimM"/>
    <property type="match status" value="1"/>
</dbReference>
<keyword evidence="1 5" id="KW-0963">Cytoplasm</keyword>
<comment type="subunit">
    <text evidence="5">Binds ribosomal protein uS19.</text>
</comment>
<dbReference type="GO" id="GO:0005840">
    <property type="term" value="C:ribosome"/>
    <property type="evidence" value="ECO:0007669"/>
    <property type="project" value="InterPro"/>
</dbReference>
<comment type="subcellular location">
    <subcellularLocation>
        <location evidence="5">Cytoplasm</location>
    </subcellularLocation>
</comment>
<proteinExistence type="inferred from homology"/>
<dbReference type="GO" id="GO:0042274">
    <property type="term" value="P:ribosomal small subunit biogenesis"/>
    <property type="evidence" value="ECO:0007669"/>
    <property type="project" value="UniProtKB-UniRule"/>
</dbReference>
<name>A0A4Y4F0C9_9GAMM</name>
<evidence type="ECO:0000313" key="9">
    <source>
        <dbReference type="Proteomes" id="UP000319812"/>
    </source>
</evidence>
<dbReference type="GO" id="GO:0005737">
    <property type="term" value="C:cytoplasm"/>
    <property type="evidence" value="ECO:0007669"/>
    <property type="project" value="UniProtKB-SubCell"/>
</dbReference>
<dbReference type="SUPFAM" id="SSF50447">
    <property type="entry name" value="Translation proteins"/>
    <property type="match status" value="1"/>
</dbReference>
<evidence type="ECO:0000256" key="5">
    <source>
        <dbReference type="HAMAP-Rule" id="MF_00014"/>
    </source>
</evidence>
<dbReference type="InterPro" id="IPR011033">
    <property type="entry name" value="PRC_barrel-like_sf"/>
</dbReference>
<protein>
    <recommendedName>
        <fullName evidence="5">Ribosome maturation factor RimM</fullName>
    </recommendedName>
</protein>
<comment type="caution">
    <text evidence="8">The sequence shown here is derived from an EMBL/GenBank/DDBJ whole genome shotgun (WGS) entry which is preliminary data.</text>
</comment>
<sequence>MADAESTISMSAEQGTRPEYVVLGKLTSPYGVKGWLRVYSYTSPMEGILEYNEWVLGHRGVESRYRVAQGRPQGKGLVARLEGVEGRDQAEALAGAEILLSTAELPELSEDSDFYWYQLEGLAVETTEGVDLGVVDYLFETGANDVLVVKAREDDSEGKRERLLPFLPDVVIQRVDLEAGRMVVDWDPAF</sequence>
<dbReference type="InterPro" id="IPR009000">
    <property type="entry name" value="Transl_B-barrel_sf"/>
</dbReference>
<dbReference type="Proteomes" id="UP000319812">
    <property type="component" value="Unassembled WGS sequence"/>
</dbReference>
<dbReference type="InterPro" id="IPR011961">
    <property type="entry name" value="RimM"/>
</dbReference>
<dbReference type="SUPFAM" id="SSF50346">
    <property type="entry name" value="PRC-barrel domain"/>
    <property type="match status" value="1"/>
</dbReference>
<dbReference type="GO" id="GO:0043022">
    <property type="term" value="F:ribosome binding"/>
    <property type="evidence" value="ECO:0007669"/>
    <property type="project" value="InterPro"/>
</dbReference>
<dbReference type="Gene3D" id="2.40.30.60">
    <property type="entry name" value="RimM"/>
    <property type="match status" value="1"/>
</dbReference>
<dbReference type="GO" id="GO:0006364">
    <property type="term" value="P:rRNA processing"/>
    <property type="evidence" value="ECO:0007669"/>
    <property type="project" value="UniProtKB-UniRule"/>
</dbReference>
<dbReference type="PANTHER" id="PTHR33692">
    <property type="entry name" value="RIBOSOME MATURATION FACTOR RIMM"/>
    <property type="match status" value="1"/>
</dbReference>
<feature type="domain" description="Ribosome maturation factor RimM PRC barrel" evidence="7">
    <location>
        <begin position="116"/>
        <end position="186"/>
    </location>
</feature>
<dbReference type="PANTHER" id="PTHR33692:SF1">
    <property type="entry name" value="RIBOSOME MATURATION FACTOR RIMM"/>
    <property type="match status" value="1"/>
</dbReference>
<evidence type="ECO:0000256" key="1">
    <source>
        <dbReference type="ARBA" id="ARBA00022490"/>
    </source>
</evidence>
<comment type="domain">
    <text evidence="5">The PRC barrel domain binds ribosomal protein uS19.</text>
</comment>
<evidence type="ECO:0000313" key="8">
    <source>
        <dbReference type="EMBL" id="GED23702.1"/>
    </source>
</evidence>
<dbReference type="NCBIfam" id="TIGR02273">
    <property type="entry name" value="16S_RimM"/>
    <property type="match status" value="1"/>
</dbReference>
<gene>
    <name evidence="5 8" type="primary">rimM</name>
    <name evidence="8" type="ORF">HHA01_26790</name>
</gene>
<evidence type="ECO:0000256" key="3">
    <source>
        <dbReference type="ARBA" id="ARBA00022552"/>
    </source>
</evidence>
<evidence type="ECO:0000256" key="2">
    <source>
        <dbReference type="ARBA" id="ARBA00022517"/>
    </source>
</evidence>
<dbReference type="Gene3D" id="2.30.30.240">
    <property type="entry name" value="PRC-barrel domain"/>
    <property type="match status" value="1"/>
</dbReference>
<dbReference type="HAMAP" id="MF_00014">
    <property type="entry name" value="Ribosome_mat_RimM"/>
    <property type="match status" value="1"/>
</dbReference>
<evidence type="ECO:0000256" key="4">
    <source>
        <dbReference type="ARBA" id="ARBA00023186"/>
    </source>
</evidence>
<comment type="similarity">
    <text evidence="5">Belongs to the RimM family.</text>
</comment>
<keyword evidence="2 5" id="KW-0690">Ribosome biogenesis</keyword>
<organism evidence="8 9">
    <name type="scientific">Halomonas halmophila</name>
    <dbReference type="NCBI Taxonomy" id="252"/>
    <lineage>
        <taxon>Bacteria</taxon>
        <taxon>Pseudomonadati</taxon>
        <taxon>Pseudomonadota</taxon>
        <taxon>Gammaproteobacteria</taxon>
        <taxon>Oceanospirillales</taxon>
        <taxon>Halomonadaceae</taxon>
        <taxon>Halomonas</taxon>
    </lineage>
</organism>
<dbReference type="Pfam" id="PF01782">
    <property type="entry name" value="RimM"/>
    <property type="match status" value="1"/>
</dbReference>
<dbReference type="InterPro" id="IPR002676">
    <property type="entry name" value="RimM_N"/>
</dbReference>